<sequence>MDNTASKPVKRLRERCGKMSQLLSLLIDRVKQLKARDKKNLLEIERLKTGLESAKKIAKPFISTEWVDVVTREKKNVVIYGVPESSASNLTDKKAHDETKIREIFKAINKSDVSVAYSRRLRSKDPTNPGPLLAYLSDAAIRNPVFLAAKKIERLWQIQICLH</sequence>
<protein>
    <submittedName>
        <fullName evidence="1 2">Uncharacterized protein</fullName>
    </submittedName>
</protein>
<dbReference type="CTD" id="20208640"/>
<dbReference type="RefSeq" id="XP_009031133.1">
    <property type="nucleotide sequence ID" value="XM_009032885.1"/>
</dbReference>
<organism evidence="2 3">
    <name type="scientific">Helobdella robusta</name>
    <name type="common">Californian leech</name>
    <dbReference type="NCBI Taxonomy" id="6412"/>
    <lineage>
        <taxon>Eukaryota</taxon>
        <taxon>Metazoa</taxon>
        <taxon>Spiralia</taxon>
        <taxon>Lophotrochozoa</taxon>
        <taxon>Annelida</taxon>
        <taxon>Clitellata</taxon>
        <taxon>Hirudinea</taxon>
        <taxon>Rhynchobdellida</taxon>
        <taxon>Glossiphoniidae</taxon>
        <taxon>Helobdella</taxon>
    </lineage>
</organism>
<name>T1FIJ1_HELRO</name>
<dbReference type="HOGENOM" id="CLU_1628878_0_0_1"/>
<gene>
    <name evidence="2" type="primary">20208640</name>
    <name evidence="1" type="ORF">HELRODRAFT_182643</name>
</gene>
<dbReference type="Proteomes" id="UP000015101">
    <property type="component" value="Unassembled WGS sequence"/>
</dbReference>
<dbReference type="InParanoid" id="T1FIJ1"/>
<reference evidence="3" key="1">
    <citation type="submission" date="2012-12" db="EMBL/GenBank/DDBJ databases">
        <authorList>
            <person name="Hellsten U."/>
            <person name="Grimwood J."/>
            <person name="Chapman J.A."/>
            <person name="Shapiro H."/>
            <person name="Aerts A."/>
            <person name="Otillar R.P."/>
            <person name="Terry A.Y."/>
            <person name="Boore J.L."/>
            <person name="Simakov O."/>
            <person name="Marletaz F."/>
            <person name="Cho S.-J."/>
            <person name="Edsinger-Gonzales E."/>
            <person name="Havlak P."/>
            <person name="Kuo D.-H."/>
            <person name="Larsson T."/>
            <person name="Lv J."/>
            <person name="Arendt D."/>
            <person name="Savage R."/>
            <person name="Osoegawa K."/>
            <person name="de Jong P."/>
            <person name="Lindberg D.R."/>
            <person name="Seaver E.C."/>
            <person name="Weisblat D.A."/>
            <person name="Putnam N.H."/>
            <person name="Grigoriev I.V."/>
            <person name="Rokhsar D.S."/>
        </authorList>
    </citation>
    <scope>NUCLEOTIDE SEQUENCE</scope>
</reference>
<dbReference type="EMBL" id="KB097747">
    <property type="protein sequence ID" value="ESN90809.1"/>
    <property type="molecule type" value="Genomic_DNA"/>
</dbReference>
<keyword evidence="3" id="KW-1185">Reference proteome</keyword>
<dbReference type="GeneID" id="20208640"/>
<dbReference type="EMBL" id="AMQM01008295">
    <property type="status" value="NOT_ANNOTATED_CDS"/>
    <property type="molecule type" value="Genomic_DNA"/>
</dbReference>
<evidence type="ECO:0000313" key="1">
    <source>
        <dbReference type="EMBL" id="ESN90809.1"/>
    </source>
</evidence>
<dbReference type="KEGG" id="hro:HELRODRAFT_182643"/>
<dbReference type="EnsemblMetazoa" id="HelroT182643">
    <property type="protein sequence ID" value="HelroP182643"/>
    <property type="gene ID" value="HelroG182643"/>
</dbReference>
<accession>T1FIJ1</accession>
<evidence type="ECO:0000313" key="3">
    <source>
        <dbReference type="Proteomes" id="UP000015101"/>
    </source>
</evidence>
<proteinExistence type="predicted"/>
<dbReference type="AlphaFoldDB" id="T1FIJ1"/>
<reference evidence="1 3" key="2">
    <citation type="journal article" date="2013" name="Nature">
        <title>Insights into bilaterian evolution from three spiralian genomes.</title>
        <authorList>
            <person name="Simakov O."/>
            <person name="Marletaz F."/>
            <person name="Cho S.J."/>
            <person name="Edsinger-Gonzales E."/>
            <person name="Havlak P."/>
            <person name="Hellsten U."/>
            <person name="Kuo D.H."/>
            <person name="Larsson T."/>
            <person name="Lv J."/>
            <person name="Arendt D."/>
            <person name="Savage R."/>
            <person name="Osoegawa K."/>
            <person name="de Jong P."/>
            <person name="Grimwood J."/>
            <person name="Chapman J.A."/>
            <person name="Shapiro H."/>
            <person name="Aerts A."/>
            <person name="Otillar R.P."/>
            <person name="Terry A.Y."/>
            <person name="Boore J.L."/>
            <person name="Grigoriev I.V."/>
            <person name="Lindberg D.R."/>
            <person name="Seaver E.C."/>
            <person name="Weisblat D.A."/>
            <person name="Putnam N.H."/>
            <person name="Rokhsar D.S."/>
        </authorList>
    </citation>
    <scope>NUCLEOTIDE SEQUENCE</scope>
</reference>
<evidence type="ECO:0000313" key="2">
    <source>
        <dbReference type="EnsemblMetazoa" id="HelroP182643"/>
    </source>
</evidence>
<reference evidence="2" key="3">
    <citation type="submission" date="2015-06" db="UniProtKB">
        <authorList>
            <consortium name="EnsemblMetazoa"/>
        </authorList>
    </citation>
    <scope>IDENTIFICATION</scope>
</reference>